<dbReference type="Proteomes" id="UP000663831">
    <property type="component" value="Unassembled WGS sequence"/>
</dbReference>
<accession>A0A8H3B1I7</accession>
<dbReference type="AlphaFoldDB" id="A0A8H3B1I7"/>
<feature type="region of interest" description="Disordered" evidence="1">
    <location>
        <begin position="112"/>
        <end position="139"/>
    </location>
</feature>
<name>A0A8H3B1I7_9AGAM</name>
<evidence type="ECO:0000259" key="2">
    <source>
        <dbReference type="SMART" id="SM01111"/>
    </source>
</evidence>
<dbReference type="SMART" id="SM01111">
    <property type="entry name" value="CVNH"/>
    <property type="match status" value="1"/>
</dbReference>
<evidence type="ECO:0000313" key="3">
    <source>
        <dbReference type="EMBL" id="CAE6445726.1"/>
    </source>
</evidence>
<evidence type="ECO:0000256" key="1">
    <source>
        <dbReference type="SAM" id="MobiDB-lite"/>
    </source>
</evidence>
<evidence type="ECO:0000313" key="4">
    <source>
        <dbReference type="Proteomes" id="UP000663831"/>
    </source>
</evidence>
<protein>
    <recommendedName>
        <fullName evidence="2">Cyanovirin-N domain-containing protein</fullName>
    </recommendedName>
</protein>
<proteinExistence type="predicted"/>
<dbReference type="PANTHER" id="PTHR42076">
    <property type="entry name" value="CYANOVIRIN-N HOMOLOG"/>
    <property type="match status" value="1"/>
</dbReference>
<reference evidence="3" key="1">
    <citation type="submission" date="2021-01" db="EMBL/GenBank/DDBJ databases">
        <authorList>
            <person name="Kaushik A."/>
        </authorList>
    </citation>
    <scope>NUCLEOTIDE SEQUENCE</scope>
    <source>
        <strain evidence="3">AG3-1AP</strain>
    </source>
</reference>
<comment type="caution">
    <text evidence="3">The sequence shown here is derived from an EMBL/GenBank/DDBJ whole genome shotgun (WGS) entry which is preliminary data.</text>
</comment>
<dbReference type="SUPFAM" id="SSF51322">
    <property type="entry name" value="Cyanovirin-N"/>
    <property type="match status" value="1"/>
</dbReference>
<feature type="domain" description="Cyanovirin-N" evidence="2">
    <location>
        <begin position="2"/>
        <end position="110"/>
    </location>
</feature>
<organism evidence="3 4">
    <name type="scientific">Rhizoctonia solani</name>
    <dbReference type="NCBI Taxonomy" id="456999"/>
    <lineage>
        <taxon>Eukaryota</taxon>
        <taxon>Fungi</taxon>
        <taxon>Dikarya</taxon>
        <taxon>Basidiomycota</taxon>
        <taxon>Agaricomycotina</taxon>
        <taxon>Agaricomycetes</taxon>
        <taxon>Cantharellales</taxon>
        <taxon>Ceratobasidiaceae</taxon>
        <taxon>Rhizoctonia</taxon>
    </lineage>
</organism>
<dbReference type="InterPro" id="IPR036673">
    <property type="entry name" value="Cyanovirin-N_sf"/>
</dbReference>
<sequence>MTFSATAEKDSISLCSKQILVARLLNDNGEWKAAAFDLDECIGNIDGKLVWGGRNYSCTTIGAWLFTITYSPDPPRPHLSATLKKDDGSEANDTIDLNQGIANVNGELKYRPVSEISPSSPPPAPADCTRPSSRQDDTRSCQCLRVPQCTRPPSQQNNTLPPEQAKGTLTALPPHNLLCTAFVAKFTEPNDRQLFFTACPIVAIPTFSAEVALHYGEVCEASGVRAFGGSASKAKLLLYLDNGVRIVGDVVHGKFDEEVTIAGSGHWVISR</sequence>
<dbReference type="EMBL" id="CAJMWV010001768">
    <property type="protein sequence ID" value="CAE6445726.1"/>
    <property type="molecule type" value="Genomic_DNA"/>
</dbReference>
<dbReference type="PANTHER" id="PTHR42076:SF1">
    <property type="entry name" value="CYANOVIRIN-N DOMAIN-CONTAINING PROTEIN"/>
    <property type="match status" value="1"/>
</dbReference>
<dbReference type="Gene3D" id="2.30.60.10">
    <property type="entry name" value="Cyanovirin-N"/>
    <property type="match status" value="1"/>
</dbReference>
<dbReference type="Pfam" id="PF08881">
    <property type="entry name" value="CVNH"/>
    <property type="match status" value="1"/>
</dbReference>
<gene>
    <name evidence="3" type="ORF">RDB_LOCUS59846</name>
</gene>
<dbReference type="InterPro" id="IPR011058">
    <property type="entry name" value="Cyanovirin-N"/>
</dbReference>